<dbReference type="CDD" id="cd00342">
    <property type="entry name" value="gram_neg_porins"/>
    <property type="match status" value="1"/>
</dbReference>
<dbReference type="PRINTS" id="PR00184">
    <property type="entry name" value="NEISSPPORIN"/>
</dbReference>
<evidence type="ECO:0000313" key="13">
    <source>
        <dbReference type="EMBL" id="KDR33069.1"/>
    </source>
</evidence>
<dbReference type="GO" id="GO:0015288">
    <property type="term" value="F:porin activity"/>
    <property type="evidence" value="ECO:0007669"/>
    <property type="project" value="UniProtKB-KW"/>
</dbReference>
<gene>
    <name evidence="13" type="ORF">BG60_13435</name>
</gene>
<evidence type="ECO:0000313" key="14">
    <source>
        <dbReference type="Proteomes" id="UP000027451"/>
    </source>
</evidence>
<keyword evidence="6 11" id="KW-0732">Signal</keyword>
<keyword evidence="9" id="KW-0472">Membrane</keyword>
<dbReference type="GO" id="GO:0046930">
    <property type="term" value="C:pore complex"/>
    <property type="evidence" value="ECO:0007669"/>
    <property type="project" value="UniProtKB-KW"/>
</dbReference>
<dbReference type="InterPro" id="IPR033900">
    <property type="entry name" value="Gram_neg_porin_domain"/>
</dbReference>
<protein>
    <submittedName>
        <fullName evidence="13">Porin</fullName>
    </submittedName>
</protein>
<dbReference type="InterPro" id="IPR050298">
    <property type="entry name" value="Gram-neg_bact_OMP"/>
</dbReference>
<name>A0A656QTH2_9BURK</name>
<evidence type="ECO:0000256" key="10">
    <source>
        <dbReference type="ARBA" id="ARBA00023237"/>
    </source>
</evidence>
<keyword evidence="8" id="KW-0626">Porin</keyword>
<organism evidence="13 14">
    <name type="scientific">Caballeronia zhejiangensis</name>
    <dbReference type="NCBI Taxonomy" id="871203"/>
    <lineage>
        <taxon>Bacteria</taxon>
        <taxon>Pseudomonadati</taxon>
        <taxon>Pseudomonadota</taxon>
        <taxon>Betaproteobacteria</taxon>
        <taxon>Burkholderiales</taxon>
        <taxon>Burkholderiaceae</taxon>
        <taxon>Caballeronia</taxon>
    </lineage>
</organism>
<dbReference type="InterPro" id="IPR023614">
    <property type="entry name" value="Porin_dom_sf"/>
</dbReference>
<keyword evidence="5" id="KW-0812">Transmembrane</keyword>
<evidence type="ECO:0000256" key="3">
    <source>
        <dbReference type="ARBA" id="ARBA00022448"/>
    </source>
</evidence>
<keyword evidence="3" id="KW-0813">Transport</keyword>
<dbReference type="Pfam" id="PF13609">
    <property type="entry name" value="Porin_4"/>
    <property type="match status" value="1"/>
</dbReference>
<feature type="domain" description="Porin" evidence="12">
    <location>
        <begin position="9"/>
        <end position="345"/>
    </location>
</feature>
<keyword evidence="10" id="KW-0998">Cell outer membrane</keyword>
<evidence type="ECO:0000256" key="7">
    <source>
        <dbReference type="ARBA" id="ARBA00023065"/>
    </source>
</evidence>
<dbReference type="PANTHER" id="PTHR34501">
    <property type="entry name" value="PROTEIN YDDL-RELATED"/>
    <property type="match status" value="1"/>
</dbReference>
<evidence type="ECO:0000256" key="8">
    <source>
        <dbReference type="ARBA" id="ARBA00023114"/>
    </source>
</evidence>
<evidence type="ECO:0000256" key="1">
    <source>
        <dbReference type="ARBA" id="ARBA00004571"/>
    </source>
</evidence>
<evidence type="ECO:0000256" key="4">
    <source>
        <dbReference type="ARBA" id="ARBA00022452"/>
    </source>
</evidence>
<keyword evidence="7" id="KW-0406">Ion transport</keyword>
<proteinExistence type="predicted"/>
<evidence type="ECO:0000256" key="9">
    <source>
        <dbReference type="ARBA" id="ARBA00023136"/>
    </source>
</evidence>
<dbReference type="GO" id="GO:0009279">
    <property type="term" value="C:cell outer membrane"/>
    <property type="evidence" value="ECO:0007669"/>
    <property type="project" value="UniProtKB-SubCell"/>
</dbReference>
<feature type="signal peptide" evidence="11">
    <location>
        <begin position="1"/>
        <end position="23"/>
    </location>
</feature>
<comment type="subcellular location">
    <subcellularLocation>
        <location evidence="1">Cell outer membrane</location>
        <topology evidence="1">Multi-pass membrane protein</topology>
    </subcellularLocation>
</comment>
<comment type="subunit">
    <text evidence="2">Homotrimer.</text>
</comment>
<dbReference type="GO" id="GO:0006811">
    <property type="term" value="P:monoatomic ion transport"/>
    <property type="evidence" value="ECO:0007669"/>
    <property type="project" value="UniProtKB-KW"/>
</dbReference>
<dbReference type="InterPro" id="IPR002299">
    <property type="entry name" value="Porin_Neis"/>
</dbReference>
<accession>A0A656QTH2</accession>
<evidence type="ECO:0000256" key="2">
    <source>
        <dbReference type="ARBA" id="ARBA00011233"/>
    </source>
</evidence>
<feature type="chain" id="PRO_5025003693" evidence="11">
    <location>
        <begin position="24"/>
        <end position="387"/>
    </location>
</feature>
<evidence type="ECO:0000256" key="5">
    <source>
        <dbReference type="ARBA" id="ARBA00022692"/>
    </source>
</evidence>
<evidence type="ECO:0000256" key="11">
    <source>
        <dbReference type="SAM" id="SignalP"/>
    </source>
</evidence>
<keyword evidence="14" id="KW-1185">Reference proteome</keyword>
<sequence length="387" mass="40350">MKKTLIVTAVAALAGSFATAASAQSSVTLYGLVDAGLTYVNNVQAPFGAGYEKASAWGVTSGNLQNSRWGLRGAEDLGGGMKAVFTLENGFNIANGTSDGRQFGRQAYVGLSMAQAGTLTLGRQNDAVADYLGPLSATGSWGGTYFAHPGDLDNLDGNAFRINNSIKFVSANYSGLSFAGAYGFSNTAGSFAANRAYSLGAGYANGPFKFGAAYTQANGYNSNNVGAITEVPVTLFTPADQDTARVRTFGAGGSFTTGAMTFGLVWTQIRLDNNSNAALDSSSITNNYEINGRYALSPALSVGAAYTFTYAKTEVPLDESRRVRRHQFGLQTDYALSKRTDIYAEGVVQIASGGGDGVYPRAAISGAGDASSSSRQVLLTTGIRHRF</sequence>
<dbReference type="Proteomes" id="UP000027451">
    <property type="component" value="Unassembled WGS sequence"/>
</dbReference>
<dbReference type="EMBL" id="JFHD01000002">
    <property type="protein sequence ID" value="KDR33069.1"/>
    <property type="molecule type" value="Genomic_DNA"/>
</dbReference>
<evidence type="ECO:0000259" key="12">
    <source>
        <dbReference type="Pfam" id="PF13609"/>
    </source>
</evidence>
<dbReference type="AlphaFoldDB" id="A0A656QTH2"/>
<evidence type="ECO:0000256" key="6">
    <source>
        <dbReference type="ARBA" id="ARBA00022729"/>
    </source>
</evidence>
<dbReference type="PANTHER" id="PTHR34501:SF9">
    <property type="entry name" value="MAJOR OUTER MEMBRANE PROTEIN P.IA"/>
    <property type="match status" value="1"/>
</dbReference>
<comment type="caution">
    <text evidence="13">The sequence shown here is derived from an EMBL/GenBank/DDBJ whole genome shotgun (WGS) entry which is preliminary data.</text>
</comment>
<keyword evidence="4" id="KW-1134">Transmembrane beta strand</keyword>
<dbReference type="Gene3D" id="2.40.160.10">
    <property type="entry name" value="Porin"/>
    <property type="match status" value="1"/>
</dbReference>
<dbReference type="SUPFAM" id="SSF56935">
    <property type="entry name" value="Porins"/>
    <property type="match status" value="1"/>
</dbReference>
<reference evidence="13 14" key="1">
    <citation type="submission" date="2014-03" db="EMBL/GenBank/DDBJ databases">
        <title>Draft Genome Sequences of Four Burkholderia Strains.</title>
        <authorList>
            <person name="Liu X.Y."/>
            <person name="Li C.X."/>
            <person name="Xu J.H."/>
        </authorList>
    </citation>
    <scope>NUCLEOTIDE SEQUENCE [LARGE SCALE GENOMIC DNA]</scope>
    <source>
        <strain evidence="13 14">OP-1</strain>
    </source>
</reference>
<dbReference type="RefSeq" id="WP_034470561.1">
    <property type="nucleotide sequence ID" value="NZ_JFHD01000002.1"/>
</dbReference>